<proteinExistence type="predicted"/>
<reference evidence="1 2" key="1">
    <citation type="submission" date="2015-05" db="EMBL/GenBank/DDBJ databases">
        <title>Genome sequence of Mycobacterium heraklionense Davo strain.</title>
        <authorList>
            <person name="Greninger A.L."/>
            <person name="Cunningham G."/>
            <person name="Miller S."/>
        </authorList>
    </citation>
    <scope>NUCLEOTIDE SEQUENCE [LARGE SCALE GENOMIC DNA]</scope>
    <source>
        <strain evidence="1 2">Davo</strain>
    </source>
</reference>
<sequence>MTMIAPHECGHDWAKDGTLLRVDYEHGIGWVATHYSRNMEVVQLVRGSAEEVHRAAARWALIKEEQL</sequence>
<evidence type="ECO:0000313" key="1">
    <source>
        <dbReference type="EMBL" id="KLO31455.1"/>
    </source>
</evidence>
<gene>
    <name evidence="1" type="ORF">ABW16_00925</name>
</gene>
<keyword evidence="2" id="KW-1185">Reference proteome</keyword>
<comment type="caution">
    <text evidence="1">The sequence shown here is derived from an EMBL/GenBank/DDBJ whole genome shotgun (WGS) entry which is preliminary data.</text>
</comment>
<accession>A0ABR5FK91</accession>
<dbReference type="EMBL" id="LDPO01000001">
    <property type="protein sequence ID" value="KLO31455.1"/>
    <property type="molecule type" value="Genomic_DNA"/>
</dbReference>
<organism evidence="1 2">
    <name type="scientific">Mycolicibacter heraklionensis</name>
    <dbReference type="NCBI Taxonomy" id="512402"/>
    <lineage>
        <taxon>Bacteria</taxon>
        <taxon>Bacillati</taxon>
        <taxon>Actinomycetota</taxon>
        <taxon>Actinomycetes</taxon>
        <taxon>Mycobacteriales</taxon>
        <taxon>Mycobacteriaceae</taxon>
        <taxon>Mycolicibacter</taxon>
    </lineage>
</organism>
<name>A0ABR5FK91_9MYCO</name>
<protein>
    <submittedName>
        <fullName evidence="1">Uncharacterized protein</fullName>
    </submittedName>
</protein>
<evidence type="ECO:0000313" key="2">
    <source>
        <dbReference type="Proteomes" id="UP000036464"/>
    </source>
</evidence>
<dbReference type="Proteomes" id="UP000036464">
    <property type="component" value="Unassembled WGS sequence"/>
</dbReference>